<proteinExistence type="predicted"/>
<evidence type="ECO:0000313" key="2">
    <source>
        <dbReference type="EMBL" id="QIW89064.1"/>
    </source>
</evidence>
<evidence type="ECO:0000256" key="1">
    <source>
        <dbReference type="SAM" id="Phobius"/>
    </source>
</evidence>
<name>A0A6H0X557_BPTWO</name>
<dbReference type="RefSeq" id="YP_238705.1">
    <property type="nucleotide sequence ID" value="NC_007021.1"/>
</dbReference>
<dbReference type="EMBL" id="MT151386">
    <property type="protein sequence ID" value="QIW89064.1"/>
    <property type="molecule type" value="Genomic_DNA"/>
</dbReference>
<feature type="transmembrane region" description="Helical" evidence="1">
    <location>
        <begin position="47"/>
        <end position="67"/>
    </location>
</feature>
<reference evidence="2 3" key="1">
    <citation type="submission" date="2020-03" db="EMBL/GenBank/DDBJ databases">
        <title>Variable regions in the genome of staphylococcal bacteriophage Twort.</title>
        <authorList>
            <person name="Glowacka-Rutkowska A."/>
            <person name="Gawor J."/>
            <person name="Lobocka M."/>
        </authorList>
    </citation>
    <scope>NUCLEOTIDE SEQUENCE [LARGE SCALE GENOMIC DNA]</scope>
</reference>
<keyword evidence="1" id="KW-0472">Membrane</keyword>
<gene>
    <name evidence="2" type="ORF">TwortDSMZ_059</name>
</gene>
<dbReference type="Proteomes" id="UP000503318">
    <property type="component" value="Segment"/>
</dbReference>
<accession>A0A6H0X557</accession>
<protein>
    <submittedName>
        <fullName evidence="2">Membrane protein</fullName>
    </submittedName>
</protein>
<organism evidence="2 3">
    <name type="scientific">Staphylococcus phage Twort (strain DSM 17442 / HER 48)</name>
    <name type="common">Bacteriophage Twort</name>
    <dbReference type="NCBI Taxonomy" id="2908167"/>
    <lineage>
        <taxon>Viruses</taxon>
        <taxon>Duplodnaviria</taxon>
        <taxon>Heunggongvirae</taxon>
        <taxon>Uroviricota</taxon>
        <taxon>Caudoviricetes</taxon>
        <taxon>Herelleviridae</taxon>
        <taxon>Twortvirinae</taxon>
        <taxon>Twortvirus</taxon>
        <taxon>Twortvirus twort</taxon>
    </lineage>
</organism>
<feature type="transmembrane region" description="Helical" evidence="1">
    <location>
        <begin position="20"/>
        <end position="41"/>
    </location>
</feature>
<organismHost>
    <name type="scientific">Twortvirus twort</name>
    <dbReference type="NCBI Taxonomy" id="55510"/>
</organismHost>
<sequence>MKKLSKKIQRSDLLTKFFILIVLSFVIAILYITLDALIFFLNTTVGFIGLLTVLPFVSLGIMGLLVIKYPDRKELNEYSNYVKKYVK</sequence>
<keyword evidence="1" id="KW-0812">Transmembrane</keyword>
<dbReference type="KEGG" id="vg:5130286"/>
<dbReference type="OrthoDB" id="27770at10239"/>
<evidence type="ECO:0000313" key="3">
    <source>
        <dbReference type="Proteomes" id="UP000503318"/>
    </source>
</evidence>
<keyword evidence="1" id="KW-1133">Transmembrane helix</keyword>